<dbReference type="PROSITE" id="PS50931">
    <property type="entry name" value="HTH_LYSR"/>
    <property type="match status" value="1"/>
</dbReference>
<comment type="caution">
    <text evidence="6">The sequence shown here is derived from an EMBL/GenBank/DDBJ whole genome shotgun (WGS) entry which is preliminary data.</text>
</comment>
<gene>
    <name evidence="6" type="ORF">ESP70_017090</name>
</gene>
<dbReference type="InterPro" id="IPR000847">
    <property type="entry name" value="LysR_HTH_N"/>
</dbReference>
<sequence>MELRTLGYFVAVAESGTVSAAADAVHVTQPAISRQIRQLENELGVELFVRSSGRLQLSAAGRQFLPHAQDVLRRADGARNAARSYAAGRLERITIAAPTTTLTDVIAPFLATLGPDDPMPTVIESDPREAYDALRHGADLAIATEPPPARLASAALAVLPVWAYVRADHRWHDQGSVRLKELATETVLALTPAFKPRQILDRALERARVSAPSVVDCSNPQVAQALAAAGRGAAVVSDDPRFGLHPLEIVGRDGPLRIELFAAWEPGHHAAATLDELAARLREFCVERYGADVAPTG</sequence>
<dbReference type="Pfam" id="PF03466">
    <property type="entry name" value="LysR_substrate"/>
    <property type="match status" value="1"/>
</dbReference>
<evidence type="ECO:0000256" key="4">
    <source>
        <dbReference type="ARBA" id="ARBA00023163"/>
    </source>
</evidence>
<dbReference type="InterPro" id="IPR036390">
    <property type="entry name" value="WH_DNA-bd_sf"/>
</dbReference>
<accession>A0A5M4FD56</accession>
<dbReference type="SUPFAM" id="SSF53850">
    <property type="entry name" value="Periplasmic binding protein-like II"/>
    <property type="match status" value="1"/>
</dbReference>
<dbReference type="Pfam" id="PF00126">
    <property type="entry name" value="HTH_1"/>
    <property type="match status" value="1"/>
</dbReference>
<dbReference type="SUPFAM" id="SSF46785">
    <property type="entry name" value="Winged helix' DNA-binding domain"/>
    <property type="match status" value="1"/>
</dbReference>
<keyword evidence="7" id="KW-1185">Reference proteome</keyword>
<dbReference type="RefSeq" id="WP_149690499.1">
    <property type="nucleotide sequence ID" value="NZ_SDPQ02000003.1"/>
</dbReference>
<evidence type="ECO:0000256" key="3">
    <source>
        <dbReference type="ARBA" id="ARBA00023125"/>
    </source>
</evidence>
<name>A0A5M4FD56_9ACTN</name>
<evidence type="ECO:0000256" key="1">
    <source>
        <dbReference type="ARBA" id="ARBA00009437"/>
    </source>
</evidence>
<dbReference type="PRINTS" id="PR00039">
    <property type="entry name" value="HTHLYSR"/>
</dbReference>
<dbReference type="GO" id="GO:0003700">
    <property type="term" value="F:DNA-binding transcription factor activity"/>
    <property type="evidence" value="ECO:0007669"/>
    <property type="project" value="InterPro"/>
</dbReference>
<dbReference type="GO" id="GO:0003677">
    <property type="term" value="F:DNA binding"/>
    <property type="evidence" value="ECO:0007669"/>
    <property type="project" value="UniProtKB-KW"/>
</dbReference>
<organism evidence="6 7">
    <name type="scientific">Aeromicrobium ginsengisoli</name>
    <dbReference type="NCBI Taxonomy" id="363867"/>
    <lineage>
        <taxon>Bacteria</taxon>
        <taxon>Bacillati</taxon>
        <taxon>Actinomycetota</taxon>
        <taxon>Actinomycetes</taxon>
        <taxon>Propionibacteriales</taxon>
        <taxon>Nocardioidaceae</taxon>
        <taxon>Aeromicrobium</taxon>
    </lineage>
</organism>
<keyword evidence="4" id="KW-0804">Transcription</keyword>
<dbReference type="CDD" id="cd05466">
    <property type="entry name" value="PBP2_LTTR_substrate"/>
    <property type="match status" value="1"/>
</dbReference>
<dbReference type="AlphaFoldDB" id="A0A5M4FD56"/>
<evidence type="ECO:0000313" key="7">
    <source>
        <dbReference type="Proteomes" id="UP000380867"/>
    </source>
</evidence>
<evidence type="ECO:0000313" key="6">
    <source>
        <dbReference type="EMBL" id="KAA1395850.1"/>
    </source>
</evidence>
<dbReference type="PANTHER" id="PTHR30419">
    <property type="entry name" value="HTH-TYPE TRANSCRIPTIONAL REGULATOR YBHD"/>
    <property type="match status" value="1"/>
</dbReference>
<evidence type="ECO:0000256" key="2">
    <source>
        <dbReference type="ARBA" id="ARBA00023015"/>
    </source>
</evidence>
<keyword evidence="2" id="KW-0805">Transcription regulation</keyword>
<protein>
    <submittedName>
        <fullName evidence="6">LysR family transcriptional regulator</fullName>
    </submittedName>
</protein>
<dbReference type="InterPro" id="IPR050950">
    <property type="entry name" value="HTH-type_LysR_regulators"/>
</dbReference>
<dbReference type="EMBL" id="SDPQ02000003">
    <property type="protein sequence ID" value="KAA1395850.1"/>
    <property type="molecule type" value="Genomic_DNA"/>
</dbReference>
<dbReference type="InterPro" id="IPR005119">
    <property type="entry name" value="LysR_subst-bd"/>
</dbReference>
<reference evidence="6" key="1">
    <citation type="submission" date="2019-09" db="EMBL/GenBank/DDBJ databases">
        <authorList>
            <person name="Li J."/>
        </authorList>
    </citation>
    <scope>NUCLEOTIDE SEQUENCE [LARGE SCALE GENOMIC DNA]</scope>
    <source>
        <strain evidence="6">JCM 14732</strain>
    </source>
</reference>
<dbReference type="InterPro" id="IPR036388">
    <property type="entry name" value="WH-like_DNA-bd_sf"/>
</dbReference>
<dbReference type="FunFam" id="1.10.10.10:FF:000001">
    <property type="entry name" value="LysR family transcriptional regulator"/>
    <property type="match status" value="1"/>
</dbReference>
<keyword evidence="3" id="KW-0238">DNA-binding</keyword>
<dbReference type="GO" id="GO:0005829">
    <property type="term" value="C:cytosol"/>
    <property type="evidence" value="ECO:0007669"/>
    <property type="project" value="TreeGrafter"/>
</dbReference>
<evidence type="ECO:0000259" key="5">
    <source>
        <dbReference type="PROSITE" id="PS50931"/>
    </source>
</evidence>
<dbReference type="OrthoDB" id="3181812at2"/>
<dbReference type="Proteomes" id="UP000380867">
    <property type="component" value="Unassembled WGS sequence"/>
</dbReference>
<comment type="similarity">
    <text evidence="1">Belongs to the LysR transcriptional regulatory family.</text>
</comment>
<proteinExistence type="inferred from homology"/>
<feature type="domain" description="HTH lysR-type" evidence="5">
    <location>
        <begin position="1"/>
        <end position="58"/>
    </location>
</feature>
<dbReference type="Gene3D" id="1.10.10.10">
    <property type="entry name" value="Winged helix-like DNA-binding domain superfamily/Winged helix DNA-binding domain"/>
    <property type="match status" value="1"/>
</dbReference>
<dbReference type="Gene3D" id="3.40.190.10">
    <property type="entry name" value="Periplasmic binding protein-like II"/>
    <property type="match status" value="2"/>
</dbReference>